<organism evidence="1 2">
    <name type="scientific">Knipowitschia caucasica</name>
    <name type="common">Caucasian dwarf goby</name>
    <name type="synonym">Pomatoschistus caucasicus</name>
    <dbReference type="NCBI Taxonomy" id="637954"/>
    <lineage>
        <taxon>Eukaryota</taxon>
        <taxon>Metazoa</taxon>
        <taxon>Chordata</taxon>
        <taxon>Craniata</taxon>
        <taxon>Vertebrata</taxon>
        <taxon>Euteleostomi</taxon>
        <taxon>Actinopterygii</taxon>
        <taxon>Neopterygii</taxon>
        <taxon>Teleostei</taxon>
        <taxon>Neoteleostei</taxon>
        <taxon>Acanthomorphata</taxon>
        <taxon>Gobiaria</taxon>
        <taxon>Gobiiformes</taxon>
        <taxon>Gobioidei</taxon>
        <taxon>Gobiidae</taxon>
        <taxon>Gobiinae</taxon>
        <taxon>Knipowitschia</taxon>
    </lineage>
</organism>
<reference evidence="1 2" key="1">
    <citation type="submission" date="2024-04" db="EMBL/GenBank/DDBJ databases">
        <authorList>
            <person name="Waldvogel A.-M."/>
            <person name="Schoenle A."/>
        </authorList>
    </citation>
    <scope>NUCLEOTIDE SEQUENCE [LARGE SCALE GENOMIC DNA]</scope>
</reference>
<keyword evidence="2" id="KW-1185">Reference proteome</keyword>
<dbReference type="AlphaFoldDB" id="A0AAV2KN72"/>
<dbReference type="Proteomes" id="UP001497482">
    <property type="component" value="Chromosome 2"/>
</dbReference>
<protein>
    <submittedName>
        <fullName evidence="1">Uncharacterized protein</fullName>
    </submittedName>
</protein>
<name>A0AAV2KN72_KNICA</name>
<accession>A0AAV2KN72</accession>
<gene>
    <name evidence="1" type="ORF">KC01_LOCUS20866</name>
</gene>
<evidence type="ECO:0000313" key="2">
    <source>
        <dbReference type="Proteomes" id="UP001497482"/>
    </source>
</evidence>
<dbReference type="EMBL" id="OZ035824">
    <property type="protein sequence ID" value="CAL1591500.1"/>
    <property type="molecule type" value="Genomic_DNA"/>
</dbReference>
<evidence type="ECO:0000313" key="1">
    <source>
        <dbReference type="EMBL" id="CAL1591500.1"/>
    </source>
</evidence>
<sequence length="133" mass="15224">MHCVAFVLDASKVFITSYSKGTISLLQQLRHHISHLGVHQVVLLTHVDKICKETESDTSEVYNSKVIRETMLKAAELVGLSPSSVVPVRNYWCELELDLATDVLLLRAMDLLLQYTHLYYRGQQRDTHKDQLD</sequence>
<proteinExistence type="predicted"/>